<keyword evidence="3" id="KW-0804">Transcription</keyword>
<evidence type="ECO:0000259" key="5">
    <source>
        <dbReference type="PROSITE" id="PS50977"/>
    </source>
</evidence>
<dbReference type="Gene3D" id="1.10.357.10">
    <property type="entry name" value="Tetracycline Repressor, domain 2"/>
    <property type="match status" value="1"/>
</dbReference>
<dbReference type="PRINTS" id="PR00455">
    <property type="entry name" value="HTHTETR"/>
</dbReference>
<keyword evidence="7" id="KW-1185">Reference proteome</keyword>
<dbReference type="SUPFAM" id="SSF46689">
    <property type="entry name" value="Homeodomain-like"/>
    <property type="match status" value="1"/>
</dbReference>
<name>A0A7C9LWK4_9GAMM</name>
<evidence type="ECO:0000256" key="1">
    <source>
        <dbReference type="ARBA" id="ARBA00023015"/>
    </source>
</evidence>
<dbReference type="RefSeq" id="WP_156640866.1">
    <property type="nucleotide sequence ID" value="NZ_WOXT01000001.1"/>
</dbReference>
<dbReference type="EMBL" id="WOXT01000001">
    <property type="protein sequence ID" value="MUV13685.1"/>
    <property type="molecule type" value="Genomic_DNA"/>
</dbReference>
<dbReference type="PROSITE" id="PS50977">
    <property type="entry name" value="HTH_TETR_2"/>
    <property type="match status" value="1"/>
</dbReference>
<reference evidence="6 7" key="1">
    <citation type="submission" date="2019-12" db="EMBL/GenBank/DDBJ databases">
        <authorList>
            <person name="Xu J."/>
        </authorList>
    </citation>
    <scope>NUCLEOTIDE SEQUENCE [LARGE SCALE GENOMIC DNA]</scope>
    <source>
        <strain evidence="6 7">HX-5-24</strain>
    </source>
</reference>
<keyword evidence="2 4" id="KW-0238">DNA-binding</keyword>
<dbReference type="InterPro" id="IPR001647">
    <property type="entry name" value="HTH_TetR"/>
</dbReference>
<dbReference type="Pfam" id="PF16925">
    <property type="entry name" value="TetR_C_13"/>
    <property type="match status" value="1"/>
</dbReference>
<evidence type="ECO:0000256" key="3">
    <source>
        <dbReference type="ARBA" id="ARBA00023163"/>
    </source>
</evidence>
<dbReference type="Pfam" id="PF00440">
    <property type="entry name" value="TetR_N"/>
    <property type="match status" value="1"/>
</dbReference>
<dbReference type="InterPro" id="IPR036271">
    <property type="entry name" value="Tet_transcr_reg_TetR-rel_C_sf"/>
</dbReference>
<evidence type="ECO:0000256" key="2">
    <source>
        <dbReference type="ARBA" id="ARBA00023125"/>
    </source>
</evidence>
<evidence type="ECO:0000313" key="7">
    <source>
        <dbReference type="Proteomes" id="UP000479692"/>
    </source>
</evidence>
<feature type="DNA-binding region" description="H-T-H motif" evidence="4">
    <location>
        <begin position="25"/>
        <end position="44"/>
    </location>
</feature>
<dbReference type="GO" id="GO:0003677">
    <property type="term" value="F:DNA binding"/>
    <property type="evidence" value="ECO:0007669"/>
    <property type="project" value="UniProtKB-UniRule"/>
</dbReference>
<dbReference type="InterPro" id="IPR009057">
    <property type="entry name" value="Homeodomain-like_sf"/>
</dbReference>
<gene>
    <name evidence="6" type="ORF">GN331_05620</name>
</gene>
<evidence type="ECO:0000313" key="6">
    <source>
        <dbReference type="EMBL" id="MUV13685.1"/>
    </source>
</evidence>
<dbReference type="AlphaFoldDB" id="A0A7C9LWK4"/>
<protein>
    <submittedName>
        <fullName evidence="6">TetR family transcriptional regulator</fullName>
    </submittedName>
</protein>
<evidence type="ECO:0000256" key="4">
    <source>
        <dbReference type="PROSITE-ProRule" id="PRU00335"/>
    </source>
</evidence>
<accession>A0A7C9LWK4</accession>
<keyword evidence="1" id="KW-0805">Transcription regulation</keyword>
<dbReference type="PANTHER" id="PTHR47506">
    <property type="entry name" value="TRANSCRIPTIONAL REGULATORY PROTEIN"/>
    <property type="match status" value="1"/>
</dbReference>
<sequence length="203" mass="22426">MPETRARLLAEAEVLLRTRGYAAFSYADLADRIAIRKASIHHHFPTKEALLTALVDEYLARFIAKLAEIGHTPVQVRERLRTYAHLFLDGIEQGLLPLCGALSAERAALPDGMRPVVARFFRLHLDWLVEQIESGIASGEFPTQTNANDAAHLLLGALEGGSFVAWALDEPATMLRAFDAAMRTLAPQRMAPATRRSSPRRSS</sequence>
<comment type="caution">
    <text evidence="6">The sequence shown here is derived from an EMBL/GenBank/DDBJ whole genome shotgun (WGS) entry which is preliminary data.</text>
</comment>
<proteinExistence type="predicted"/>
<dbReference type="Proteomes" id="UP000479692">
    <property type="component" value="Unassembled WGS sequence"/>
</dbReference>
<feature type="domain" description="HTH tetR-type" evidence="5">
    <location>
        <begin position="2"/>
        <end position="62"/>
    </location>
</feature>
<dbReference type="PANTHER" id="PTHR47506:SF6">
    <property type="entry name" value="HTH-TYPE TRANSCRIPTIONAL REPRESSOR NEMR"/>
    <property type="match status" value="1"/>
</dbReference>
<organism evidence="6 7">
    <name type="scientific">Noviluteimonas gilva</name>
    <dbReference type="NCBI Taxonomy" id="2682097"/>
    <lineage>
        <taxon>Bacteria</taxon>
        <taxon>Pseudomonadati</taxon>
        <taxon>Pseudomonadota</taxon>
        <taxon>Gammaproteobacteria</taxon>
        <taxon>Lysobacterales</taxon>
        <taxon>Lysobacteraceae</taxon>
        <taxon>Noviluteimonas</taxon>
    </lineage>
</organism>
<dbReference type="SUPFAM" id="SSF48498">
    <property type="entry name" value="Tetracyclin repressor-like, C-terminal domain"/>
    <property type="match status" value="1"/>
</dbReference>
<dbReference type="InterPro" id="IPR011075">
    <property type="entry name" value="TetR_C"/>
</dbReference>